<dbReference type="SUPFAM" id="SSF89796">
    <property type="entry name" value="CoA-transferase family III (CaiB/BaiF)"/>
    <property type="match status" value="1"/>
</dbReference>
<evidence type="ECO:0000313" key="2">
    <source>
        <dbReference type="Proteomes" id="UP000481417"/>
    </source>
</evidence>
<dbReference type="InterPro" id="IPR044855">
    <property type="entry name" value="CoA-Trfase_III_dom3_sf"/>
</dbReference>
<dbReference type="Proteomes" id="UP000481417">
    <property type="component" value="Unassembled WGS sequence"/>
</dbReference>
<dbReference type="Pfam" id="PF02515">
    <property type="entry name" value="CoA_transf_3"/>
    <property type="match status" value="1"/>
</dbReference>
<dbReference type="Gene3D" id="3.40.50.10540">
    <property type="entry name" value="Crotonobetainyl-coa:carnitine coa-transferase, domain 1"/>
    <property type="match status" value="1"/>
</dbReference>
<dbReference type="InterPro" id="IPR023606">
    <property type="entry name" value="CoA-Trfase_III_dom_1_sf"/>
</dbReference>
<protein>
    <submittedName>
        <fullName evidence="1">CoA transferase</fullName>
    </submittedName>
</protein>
<comment type="caution">
    <text evidence="1">The sequence shown here is derived from an EMBL/GenBank/DDBJ whole genome shotgun (WGS) entry which is preliminary data.</text>
</comment>
<keyword evidence="1" id="KW-0808">Transferase</keyword>
<dbReference type="PANTHER" id="PTHR48228">
    <property type="entry name" value="SUCCINYL-COA--D-CITRAMALATE COA-TRANSFERASE"/>
    <property type="match status" value="1"/>
</dbReference>
<accession>A0A6L6HRI3</accession>
<proteinExistence type="predicted"/>
<dbReference type="InterPro" id="IPR003673">
    <property type="entry name" value="CoA-Trfase_fam_III"/>
</dbReference>
<name>A0A6L6HRI3_9RHOB</name>
<dbReference type="PANTHER" id="PTHR48228:SF5">
    <property type="entry name" value="ALPHA-METHYLACYL-COA RACEMASE"/>
    <property type="match status" value="1"/>
</dbReference>
<dbReference type="InterPro" id="IPR050509">
    <property type="entry name" value="CoA-transferase_III"/>
</dbReference>
<keyword evidence="2" id="KW-1185">Reference proteome</keyword>
<organism evidence="1 2">
    <name type="scientific">Paracoccus lichenicola</name>
    <dbReference type="NCBI Taxonomy" id="2665644"/>
    <lineage>
        <taxon>Bacteria</taxon>
        <taxon>Pseudomonadati</taxon>
        <taxon>Pseudomonadota</taxon>
        <taxon>Alphaproteobacteria</taxon>
        <taxon>Rhodobacterales</taxon>
        <taxon>Paracoccaceae</taxon>
        <taxon>Paracoccus</taxon>
    </lineage>
</organism>
<dbReference type="RefSeq" id="WP_154765797.1">
    <property type="nucleotide sequence ID" value="NZ_WMBT01000014.1"/>
</dbReference>
<dbReference type="EMBL" id="WMBT01000014">
    <property type="protein sequence ID" value="MTE01717.1"/>
    <property type="molecule type" value="Genomic_DNA"/>
</dbReference>
<evidence type="ECO:0000313" key="1">
    <source>
        <dbReference type="EMBL" id="MTE01717.1"/>
    </source>
</evidence>
<dbReference type="GO" id="GO:0016740">
    <property type="term" value="F:transferase activity"/>
    <property type="evidence" value="ECO:0007669"/>
    <property type="project" value="UniProtKB-KW"/>
</dbReference>
<dbReference type="AlphaFoldDB" id="A0A6L6HRI3"/>
<sequence length="384" mass="40995">MTGPLSDLRIVEFSAQGPGPFTGGLLADFGADVIRIDRPAEPLLPPRYDFYNRNKRSIALNLKSPAGREAALALVAAADVVIEGFRPGVMDKLGLGHDACAAANPRIVYGSMTGWGQDGPMAMEAGHDINYLALTGALDAIGYPDRPPAPPLNLVADLGGGGMYLAFGILAAVHESRRSGQGQRVDAAMIDGVSHLMSAFIAFTQQGTWTDRRADNIVDGGSPDYGCYETADGKHVAVGAMEPQFYAALLDVLGLDAADIPDRADRANWPALKQLFAERFRQRTRAEWEAAMAGRDACFSPVLSIAEAWTHPQMQARGVHVPFDGLVHPAPAPRLSRTPGSLRRATPVPGENGREICADWNLPQALRERLDSEGAMLQPAPAQG</sequence>
<dbReference type="Gene3D" id="3.30.1540.10">
    <property type="entry name" value="formyl-coa transferase, domain 3"/>
    <property type="match status" value="1"/>
</dbReference>
<reference evidence="1 2" key="1">
    <citation type="submission" date="2019-11" db="EMBL/GenBank/DDBJ databases">
        <authorList>
            <person name="Lang L."/>
        </authorList>
    </citation>
    <scope>NUCLEOTIDE SEQUENCE [LARGE SCALE GENOMIC DNA]</scope>
    <source>
        <strain evidence="1 2">YIM 132242</strain>
    </source>
</reference>
<gene>
    <name evidence="1" type="ORF">GIY56_15615</name>
</gene>